<dbReference type="InterPro" id="IPR017981">
    <property type="entry name" value="GPCR_2-like_7TM"/>
</dbReference>
<evidence type="ECO:0000256" key="2">
    <source>
        <dbReference type="ARBA" id="ARBA00022692"/>
    </source>
</evidence>
<dbReference type="Proteomes" id="UP000492820">
    <property type="component" value="Unassembled WGS sequence"/>
</dbReference>
<reference evidence="7" key="2">
    <citation type="submission" date="2014-06" db="EMBL/GenBank/DDBJ databases">
        <authorList>
            <person name="Aslett M."/>
        </authorList>
    </citation>
    <scope>NUCLEOTIDE SEQUENCE</scope>
</reference>
<feature type="transmembrane region" description="Helical" evidence="5">
    <location>
        <begin position="686"/>
        <end position="702"/>
    </location>
</feature>
<evidence type="ECO:0000256" key="4">
    <source>
        <dbReference type="ARBA" id="ARBA00023136"/>
    </source>
</evidence>
<proteinExistence type="predicted"/>
<accession>A0A068WME7</accession>
<dbReference type="AlphaFoldDB" id="A0A068WME7"/>
<evidence type="ECO:0000313" key="9">
    <source>
        <dbReference type="WBParaSite" id="EgrG_000500000"/>
    </source>
</evidence>
<dbReference type="EMBL" id="LK028579">
    <property type="protein sequence ID" value="CDS19671.1"/>
    <property type="molecule type" value="Genomic_DNA"/>
</dbReference>
<dbReference type="WBParaSite" id="EgrG_000500000">
    <property type="protein sequence ID" value="EgrG_000500000"/>
    <property type="gene ID" value="EgrG_000500000"/>
</dbReference>
<keyword evidence="4 5" id="KW-0472">Membrane</keyword>
<feature type="transmembrane region" description="Helical" evidence="5">
    <location>
        <begin position="7"/>
        <end position="24"/>
    </location>
</feature>
<feature type="transmembrane region" description="Helical" evidence="5">
    <location>
        <begin position="722"/>
        <end position="745"/>
    </location>
</feature>
<feature type="domain" description="G-protein coupled receptors family 2 profile 2" evidence="6">
    <location>
        <begin position="653"/>
        <end position="893"/>
    </location>
</feature>
<feature type="transmembrane region" description="Helical" evidence="5">
    <location>
        <begin position="842"/>
        <end position="862"/>
    </location>
</feature>
<dbReference type="PANTHER" id="PTHR12011:SF347">
    <property type="entry name" value="FI21270P1-RELATED"/>
    <property type="match status" value="1"/>
</dbReference>
<gene>
    <name evidence="7" type="ORF">EgrG_000500000</name>
</gene>
<dbReference type="Pfam" id="PF00002">
    <property type="entry name" value="7tm_2"/>
    <property type="match status" value="1"/>
</dbReference>
<evidence type="ECO:0000259" key="6">
    <source>
        <dbReference type="PROSITE" id="PS50261"/>
    </source>
</evidence>
<feature type="transmembrane region" description="Helical" evidence="5">
    <location>
        <begin position="803"/>
        <end position="830"/>
    </location>
</feature>
<dbReference type="GO" id="GO:0004930">
    <property type="term" value="F:G protein-coupled receptor activity"/>
    <property type="evidence" value="ECO:0007669"/>
    <property type="project" value="InterPro"/>
</dbReference>
<evidence type="ECO:0000256" key="5">
    <source>
        <dbReference type="SAM" id="Phobius"/>
    </source>
</evidence>
<evidence type="ECO:0000256" key="3">
    <source>
        <dbReference type="ARBA" id="ARBA00022989"/>
    </source>
</evidence>
<evidence type="ECO:0000313" key="8">
    <source>
        <dbReference type="Proteomes" id="UP000492820"/>
    </source>
</evidence>
<dbReference type="PANTHER" id="PTHR12011">
    <property type="entry name" value="ADHESION G-PROTEIN COUPLED RECEPTOR"/>
    <property type="match status" value="1"/>
</dbReference>
<dbReference type="GO" id="GO:0005886">
    <property type="term" value="C:plasma membrane"/>
    <property type="evidence" value="ECO:0007669"/>
    <property type="project" value="TreeGrafter"/>
</dbReference>
<organism evidence="7">
    <name type="scientific">Echinococcus granulosus</name>
    <name type="common">Hydatid tapeworm</name>
    <dbReference type="NCBI Taxonomy" id="6210"/>
    <lineage>
        <taxon>Eukaryota</taxon>
        <taxon>Metazoa</taxon>
        <taxon>Spiralia</taxon>
        <taxon>Lophotrochozoa</taxon>
        <taxon>Platyhelminthes</taxon>
        <taxon>Cestoda</taxon>
        <taxon>Eucestoda</taxon>
        <taxon>Cyclophyllidea</taxon>
        <taxon>Taeniidae</taxon>
        <taxon>Echinococcus</taxon>
        <taxon>Echinococcus granulosus group</taxon>
    </lineage>
</organism>
<dbReference type="InterPro" id="IPR000832">
    <property type="entry name" value="GPCR_2_secretin-like"/>
</dbReference>
<evidence type="ECO:0000256" key="1">
    <source>
        <dbReference type="ARBA" id="ARBA00004141"/>
    </source>
</evidence>
<evidence type="ECO:0000313" key="7">
    <source>
        <dbReference type="EMBL" id="CDS19671.1"/>
    </source>
</evidence>
<keyword evidence="2 5" id="KW-0812">Transmembrane</keyword>
<keyword evidence="7" id="KW-0675">Receptor</keyword>
<dbReference type="PROSITE" id="PS50261">
    <property type="entry name" value="G_PROTEIN_RECEP_F2_4"/>
    <property type="match status" value="1"/>
</dbReference>
<dbReference type="GO" id="GO:0007166">
    <property type="term" value="P:cell surface receptor signaling pathway"/>
    <property type="evidence" value="ECO:0007669"/>
    <property type="project" value="InterPro"/>
</dbReference>
<feature type="transmembrane region" description="Helical" evidence="5">
    <location>
        <begin position="868"/>
        <end position="892"/>
    </location>
</feature>
<feature type="transmembrane region" description="Helical" evidence="5">
    <location>
        <begin position="757"/>
        <end position="780"/>
    </location>
</feature>
<feature type="transmembrane region" description="Helical" evidence="5">
    <location>
        <begin position="655"/>
        <end position="674"/>
    </location>
</feature>
<sequence>MVIAKSVVVHIVFIVCINFVAFAVQDIDRISANFFRKTYRRWNNRPLELHCPFSNPSHQLWYSSDAVYKAAFGCLDGADLSLFLPVFPDVDNITFIGLNTSHQALCTFRLTGELVEGDALLLSSRSNDNGRFEVKIFARPGASLTFNTTICKTGVVRNGSCSSWDALGTSFSGEQVNRRHLDHFGVRYTVQARDGDRHQCMGSIDGRTHSFIVRVKADLDECEAAAAESIQLCRGECQNLFPSYRCPNDSYSIPCSDFKTEGWICLPEERHYYPPSSVELDGIGTCELTANEGHHFCPLGAMDCIESPYGPKCRSELQVSLVEASSKMGFNGVPNSGSQYSKGPPVDLNLLLRKVSTDKNLTYLVQKSGPLLWQNSERWIGTLGNVTKENFQRTSSTLFEERDEVSSENLLQSIEALLNMQTQRQAAAESSYPKSGQSFTEESPVTASAVVQSASALLNVFSALSGDQDSPGFAINTADEYTIQRNGLELRRIRLNKNQSDTQNESIVMHSLATSSDSSTALMITIPMRKLEPFLKKSNDSEFTKVNTSLGDVSFTNLDSDVYIIHTSDLISLFQLKMAYKKERKEDVTCRIWDMLNAQGNAFESQTCQTYWIDGKYYECRCTPSRSGTFAVGLVYIMSSKDLKNLKNYGPSITIVNYVSSVITVIALSLFLFFTRFVGVFRLDQFHIALSLLLGTLVSLFIPHVPEDFEFLCAVIAVLVNYFPLCAFAWKFVFGLNALLMIVAPHTDFNGFFALRIVYIPVTICAYIGPALIVGLWFGMARQFKSGLGLCIGPDLLGYRWPLLAPITAVVLFNLLVLITVGFVVLRNYLAIRRSRVNKSTHLLVLAQLMLTLGIPYMLIYIQIISPVFMLLILPMGIALTAVFMFLLVAVIDDENRQLLHIFLTTMCSSGHHVNKYSGNGSNGRVNIADTIKSTTLPSPDAFVVTDSGHHNHMTTSSSANNSTNHEYFARSRSRFAMEGDLATGILRQPISDGGSGVGDEFKSAAVLVPLEVAQLPTQYYYNPQSPHHNAPVIRFESLHDLVMAPTSEFNDVGRIIQTPMPEVAYSEGIGTQHFYPKSRKQFVNKITTSPKLVNSYHMDSKSGGF</sequence>
<reference evidence="7 8" key="1">
    <citation type="journal article" date="2013" name="Nature">
        <title>The genomes of four tapeworm species reveal adaptations to parasitism.</title>
        <authorList>
            <person name="Tsai I.J."/>
            <person name="Zarowiecki M."/>
            <person name="Holroyd N."/>
            <person name="Garciarrubio A."/>
            <person name="Sanchez-Flores A."/>
            <person name="Brooks K.L."/>
            <person name="Tracey A."/>
            <person name="Bobes R.J."/>
            <person name="Fragoso G."/>
            <person name="Sciutto E."/>
            <person name="Aslett M."/>
            <person name="Beasley H."/>
            <person name="Bennett H.M."/>
            <person name="Cai J."/>
            <person name="Camicia F."/>
            <person name="Clark R."/>
            <person name="Cucher M."/>
            <person name="De Silva N."/>
            <person name="Day T.A."/>
            <person name="Deplazes P."/>
            <person name="Estrada K."/>
            <person name="Fernandez C."/>
            <person name="Holland P.W."/>
            <person name="Hou J."/>
            <person name="Hu S."/>
            <person name="Huckvale T."/>
            <person name="Hung S.S."/>
            <person name="Kamenetzky L."/>
            <person name="Keane J.A."/>
            <person name="Kiss F."/>
            <person name="Koziol U."/>
            <person name="Lambert O."/>
            <person name="Liu K."/>
            <person name="Luo X."/>
            <person name="Luo Y."/>
            <person name="Macchiaroli N."/>
            <person name="Nichol S."/>
            <person name="Paps J."/>
            <person name="Parkinson J."/>
            <person name="Pouchkina-Stantcheva N."/>
            <person name="Riddiford N."/>
            <person name="Rosenzvit M."/>
            <person name="Salinas G."/>
            <person name="Wasmuth J.D."/>
            <person name="Zamanian M."/>
            <person name="Zheng Y."/>
            <person name="Cai X."/>
            <person name="Soberon X."/>
            <person name="Olson P.D."/>
            <person name="Laclette J.P."/>
            <person name="Brehm K."/>
            <person name="Berriman M."/>
            <person name="Garciarrubio A."/>
            <person name="Bobes R.J."/>
            <person name="Fragoso G."/>
            <person name="Sanchez-Flores A."/>
            <person name="Estrada K."/>
            <person name="Cevallos M.A."/>
            <person name="Morett E."/>
            <person name="Gonzalez V."/>
            <person name="Portillo T."/>
            <person name="Ochoa-Leyva A."/>
            <person name="Jose M.V."/>
            <person name="Sciutto E."/>
            <person name="Landa A."/>
            <person name="Jimenez L."/>
            <person name="Valdes V."/>
            <person name="Carrero J.C."/>
            <person name="Larralde C."/>
            <person name="Morales-Montor J."/>
            <person name="Limon-Lason J."/>
            <person name="Soberon X."/>
            <person name="Laclette J.P."/>
        </authorList>
    </citation>
    <scope>NUCLEOTIDE SEQUENCE [LARGE SCALE GENOMIC DNA]</scope>
</reference>
<reference evidence="9" key="3">
    <citation type="submission" date="2020-10" db="UniProtKB">
        <authorList>
            <consortium name="WormBaseParasite"/>
        </authorList>
    </citation>
    <scope>IDENTIFICATION</scope>
</reference>
<comment type="subcellular location">
    <subcellularLocation>
        <location evidence="1">Membrane</location>
        <topology evidence="1">Multi-pass membrane protein</topology>
    </subcellularLocation>
</comment>
<dbReference type="OrthoDB" id="8191206at2759"/>
<protein>
    <submittedName>
        <fullName evidence="7 9">Cadherin EGF LAG seven pass G type receptor</fullName>
    </submittedName>
</protein>
<keyword evidence="3 5" id="KW-1133">Transmembrane helix</keyword>
<dbReference type="Gene3D" id="1.20.1070.10">
    <property type="entry name" value="Rhodopsin 7-helix transmembrane proteins"/>
    <property type="match status" value="1"/>
</dbReference>
<name>A0A068WME7_ECHGR</name>